<dbReference type="AlphaFoldDB" id="A0A0G4MMZ2"/>
<evidence type="ECO:0000313" key="2">
    <source>
        <dbReference type="EMBL" id="CRK35673.1"/>
    </source>
</evidence>
<accession>A0A0G4MMZ2</accession>
<proteinExistence type="predicted"/>
<dbReference type="Proteomes" id="UP000044602">
    <property type="component" value="Unassembled WGS sequence"/>
</dbReference>
<sequence>MDDPNRARRQGEPPMHPSSSTRYMQDPLQARRSVPGGSVDRYNRPAPLNTSPAQGRAMGGAGSYSAYSNYSEQVPGNFNAPMAANTMHYQAGYGQDGRQQQSFGGYNAMPMSYDNIAGASYDPQSQFQRQPAGAPILPTDVPANSYFSNDPSNASTATNIAHAPSGSTPASAYQTSSQVQSYSNNMSSVGAMSQSAPSADVSLEEQEYPAAGGLEDKWLEYQTALRGVFQSIRAGALEGASQSLLDVSSWLLSQVTDLGLNLDDQKLHGDRLKLWQDFNYAWLALFQAQLDLAKSGRPPQRSQTPMTEETIIKMGKELTRLCDGIERHGLIDYDYGVWEEDVIEIAIKCLDVAQGVEGGGSNADAAGASAHGGSN</sequence>
<feature type="region of interest" description="Disordered" evidence="1">
    <location>
        <begin position="117"/>
        <end position="204"/>
    </location>
</feature>
<dbReference type="EMBL" id="CVQH01023638">
    <property type="protein sequence ID" value="CRK35673.1"/>
    <property type="molecule type" value="Genomic_DNA"/>
</dbReference>
<name>A0A0G4MMZ2_VERLO</name>
<reference evidence="2 3" key="1">
    <citation type="submission" date="2015-05" db="EMBL/GenBank/DDBJ databases">
        <authorList>
            <person name="Wang D.B."/>
            <person name="Wang M."/>
        </authorList>
    </citation>
    <scope>NUCLEOTIDE SEQUENCE [LARGE SCALE GENOMIC DNA]</scope>
    <source>
        <strain evidence="2">VL1</strain>
    </source>
</reference>
<evidence type="ECO:0000256" key="1">
    <source>
        <dbReference type="SAM" id="MobiDB-lite"/>
    </source>
</evidence>
<evidence type="ECO:0000313" key="3">
    <source>
        <dbReference type="Proteomes" id="UP000044602"/>
    </source>
</evidence>
<gene>
    <name evidence="2" type="ORF">BN1708_001305</name>
</gene>
<feature type="compositionally biased region" description="Basic and acidic residues" evidence="1">
    <location>
        <begin position="1"/>
        <end position="11"/>
    </location>
</feature>
<feature type="region of interest" description="Disordered" evidence="1">
    <location>
        <begin position="1"/>
        <end position="61"/>
    </location>
</feature>
<protein>
    <submittedName>
        <fullName evidence="2">Uncharacterized protein</fullName>
    </submittedName>
</protein>
<feature type="compositionally biased region" description="Polar residues" evidence="1">
    <location>
        <begin position="145"/>
        <end position="197"/>
    </location>
</feature>
<dbReference type="STRING" id="100787.A0A0G4MMZ2"/>
<organism evidence="2 3">
    <name type="scientific">Verticillium longisporum</name>
    <name type="common">Verticillium dahliae var. longisporum</name>
    <dbReference type="NCBI Taxonomy" id="100787"/>
    <lineage>
        <taxon>Eukaryota</taxon>
        <taxon>Fungi</taxon>
        <taxon>Dikarya</taxon>
        <taxon>Ascomycota</taxon>
        <taxon>Pezizomycotina</taxon>
        <taxon>Sordariomycetes</taxon>
        <taxon>Hypocreomycetidae</taxon>
        <taxon>Glomerellales</taxon>
        <taxon>Plectosphaerellaceae</taxon>
        <taxon>Verticillium</taxon>
    </lineage>
</organism>
<keyword evidence="3" id="KW-1185">Reference proteome</keyword>